<accession>A0A919RIV6</accession>
<keyword evidence="3" id="KW-1185">Reference proteome</keyword>
<proteinExistence type="predicted"/>
<protein>
    <submittedName>
        <fullName evidence="2">Uncharacterized protein</fullName>
    </submittedName>
</protein>
<dbReference type="AlphaFoldDB" id="A0A919RIV6"/>
<feature type="region of interest" description="Disordered" evidence="1">
    <location>
        <begin position="1"/>
        <end position="24"/>
    </location>
</feature>
<evidence type="ECO:0000256" key="1">
    <source>
        <dbReference type="SAM" id="MobiDB-lite"/>
    </source>
</evidence>
<evidence type="ECO:0000313" key="3">
    <source>
        <dbReference type="Proteomes" id="UP000606172"/>
    </source>
</evidence>
<comment type="caution">
    <text evidence="2">The sequence shown here is derived from an EMBL/GenBank/DDBJ whole genome shotgun (WGS) entry which is preliminary data.</text>
</comment>
<dbReference type="Proteomes" id="UP000606172">
    <property type="component" value="Unassembled WGS sequence"/>
</dbReference>
<sequence>MVRVRGRSLPELLHNPPPGGAYGPEHRCVPLIPEKGDLILDVVRNRITYVEVLYYPSLRGATSQSSGPDRAQD</sequence>
<reference evidence="2" key="1">
    <citation type="submission" date="2021-01" db="EMBL/GenBank/DDBJ databases">
        <title>Whole genome shotgun sequence of Sinosporangium siamense NBRC 109515.</title>
        <authorList>
            <person name="Komaki H."/>
            <person name="Tamura T."/>
        </authorList>
    </citation>
    <scope>NUCLEOTIDE SEQUENCE</scope>
    <source>
        <strain evidence="2">NBRC 109515</strain>
    </source>
</reference>
<organism evidence="2 3">
    <name type="scientific">Sinosporangium siamense</name>
    <dbReference type="NCBI Taxonomy" id="1367973"/>
    <lineage>
        <taxon>Bacteria</taxon>
        <taxon>Bacillati</taxon>
        <taxon>Actinomycetota</taxon>
        <taxon>Actinomycetes</taxon>
        <taxon>Streptosporangiales</taxon>
        <taxon>Streptosporangiaceae</taxon>
        <taxon>Sinosporangium</taxon>
    </lineage>
</organism>
<name>A0A919RIV6_9ACTN</name>
<gene>
    <name evidence="2" type="ORF">Ssi02_46790</name>
</gene>
<dbReference type="EMBL" id="BOOW01000030">
    <property type="protein sequence ID" value="GII94448.1"/>
    <property type="molecule type" value="Genomic_DNA"/>
</dbReference>
<evidence type="ECO:0000313" key="2">
    <source>
        <dbReference type="EMBL" id="GII94448.1"/>
    </source>
</evidence>